<protein>
    <submittedName>
        <fullName evidence="3">SDR family oxidoreductase</fullName>
    </submittedName>
</protein>
<dbReference type="FunFam" id="3.40.50.720:FF:000084">
    <property type="entry name" value="Short-chain dehydrogenase reductase"/>
    <property type="match status" value="1"/>
</dbReference>
<dbReference type="EMBL" id="JAENIG010000014">
    <property type="protein sequence ID" value="MBK1856486.1"/>
    <property type="molecule type" value="Genomic_DNA"/>
</dbReference>
<proteinExistence type="inferred from homology"/>
<dbReference type="PANTHER" id="PTHR24321">
    <property type="entry name" value="DEHYDROGENASES, SHORT CHAIN"/>
    <property type="match status" value="1"/>
</dbReference>
<dbReference type="RefSeq" id="WP_309491107.1">
    <property type="nucleotide sequence ID" value="NZ_JAENIG010000014.1"/>
</dbReference>
<gene>
    <name evidence="3" type="ORF">JIN83_16060</name>
</gene>
<name>A0AAE2SDW8_9BACT</name>
<dbReference type="Pfam" id="PF13561">
    <property type="entry name" value="adh_short_C2"/>
    <property type="match status" value="1"/>
</dbReference>
<dbReference type="InterPro" id="IPR002347">
    <property type="entry name" value="SDR_fam"/>
</dbReference>
<dbReference type="PRINTS" id="PR00080">
    <property type="entry name" value="SDRFAMILY"/>
</dbReference>
<organism evidence="3 4">
    <name type="scientific">Oceaniferula flava</name>
    <dbReference type="NCBI Taxonomy" id="2800421"/>
    <lineage>
        <taxon>Bacteria</taxon>
        <taxon>Pseudomonadati</taxon>
        <taxon>Verrucomicrobiota</taxon>
        <taxon>Verrucomicrobiia</taxon>
        <taxon>Verrucomicrobiales</taxon>
        <taxon>Verrucomicrobiaceae</taxon>
        <taxon>Oceaniferula</taxon>
    </lineage>
</organism>
<evidence type="ECO:0000256" key="2">
    <source>
        <dbReference type="ARBA" id="ARBA00023002"/>
    </source>
</evidence>
<evidence type="ECO:0000313" key="3">
    <source>
        <dbReference type="EMBL" id="MBK1856486.1"/>
    </source>
</evidence>
<reference evidence="3" key="1">
    <citation type="submission" date="2021-01" db="EMBL/GenBank/DDBJ databases">
        <title>Modified the classification status of verrucomicrobia.</title>
        <authorList>
            <person name="Feng X."/>
        </authorList>
    </citation>
    <scope>NUCLEOTIDE SEQUENCE</scope>
    <source>
        <strain evidence="3">5K15</strain>
    </source>
</reference>
<dbReference type="AlphaFoldDB" id="A0AAE2SDW8"/>
<evidence type="ECO:0000313" key="4">
    <source>
        <dbReference type="Proteomes" id="UP000634206"/>
    </source>
</evidence>
<dbReference type="InterPro" id="IPR036291">
    <property type="entry name" value="NAD(P)-bd_dom_sf"/>
</dbReference>
<evidence type="ECO:0000256" key="1">
    <source>
        <dbReference type="ARBA" id="ARBA00006484"/>
    </source>
</evidence>
<accession>A0AAE2SDW8</accession>
<comment type="caution">
    <text evidence="3">The sequence shown here is derived from an EMBL/GenBank/DDBJ whole genome shotgun (WGS) entry which is preliminary data.</text>
</comment>
<dbReference type="PRINTS" id="PR00081">
    <property type="entry name" value="GDHRDH"/>
</dbReference>
<keyword evidence="4" id="KW-1185">Reference proteome</keyword>
<dbReference type="InterPro" id="IPR020904">
    <property type="entry name" value="Sc_DH/Rdtase_CS"/>
</dbReference>
<keyword evidence="2" id="KW-0560">Oxidoreductase</keyword>
<dbReference type="SUPFAM" id="SSF51735">
    <property type="entry name" value="NAD(P)-binding Rossmann-fold domains"/>
    <property type="match status" value="1"/>
</dbReference>
<dbReference type="Gene3D" id="3.40.50.720">
    <property type="entry name" value="NAD(P)-binding Rossmann-like Domain"/>
    <property type="match status" value="1"/>
</dbReference>
<sequence>MSQELLEKAKARKASFSADQSDPLKPHAGKVAIVTGACGGIGRATAEKLHADGAIVVGMDINPAITENLQGEGLSGVVCDITDDAALEAAVDQVVADHGGLDIVVANAGIFKSGEYIDVLGDSWDLHMKINLTATQRFLRFSIPYLKEGIDASIIIIGSRNFSAPGPGAAAYSVTKAGVTQLARVAALELAPFGVRVNTLHPDAVFDTEIWTEEALKKSADRYGMTVQEYKTKNLLRTEIKSTDIALMVSTVAGPAFKATTGAQIPIDGGNDRVI</sequence>
<dbReference type="Proteomes" id="UP000634206">
    <property type="component" value="Unassembled WGS sequence"/>
</dbReference>
<dbReference type="PANTHER" id="PTHR24321:SF14">
    <property type="entry name" value="SHORT-CHAIN TYPE DEHYDROGENASE_REDUCTASE BLR2146-RELATED"/>
    <property type="match status" value="1"/>
</dbReference>
<dbReference type="PROSITE" id="PS00061">
    <property type="entry name" value="ADH_SHORT"/>
    <property type="match status" value="1"/>
</dbReference>
<dbReference type="GO" id="GO:0016491">
    <property type="term" value="F:oxidoreductase activity"/>
    <property type="evidence" value="ECO:0007669"/>
    <property type="project" value="UniProtKB-KW"/>
</dbReference>
<comment type="similarity">
    <text evidence="1">Belongs to the short-chain dehydrogenases/reductases (SDR) family.</text>
</comment>